<evidence type="ECO:0000313" key="3">
    <source>
        <dbReference type="EMBL" id="KAF5845303.1"/>
    </source>
</evidence>
<evidence type="ECO:0000256" key="1">
    <source>
        <dbReference type="SAM" id="MobiDB-lite"/>
    </source>
</evidence>
<dbReference type="Proteomes" id="UP000624244">
    <property type="component" value="Unassembled WGS sequence"/>
</dbReference>
<proteinExistence type="predicted"/>
<gene>
    <name evidence="3" type="ORF">GGP41_002869</name>
</gene>
<dbReference type="EMBL" id="WNKQ01000019">
    <property type="protein sequence ID" value="KAF5845303.1"/>
    <property type="molecule type" value="Genomic_DNA"/>
</dbReference>
<evidence type="ECO:0000256" key="2">
    <source>
        <dbReference type="SAM" id="SignalP"/>
    </source>
</evidence>
<feature type="chain" id="PRO_5034014289" evidence="2">
    <location>
        <begin position="27"/>
        <end position="186"/>
    </location>
</feature>
<dbReference type="AlphaFoldDB" id="A0A8H5Z7Z8"/>
<keyword evidence="2" id="KW-0732">Signal</keyword>
<sequence length="186" mass="20062">MVQLGSHAWTVRSLVLLAALFHLVSSSIIATFTDDQCKNAFQSFTVENGYPNGTCSRLADNGKYGSFQVVGLDPGCSVLQDECMELLTLSATIYGADAEEFVPCSSTALQFAQIAACYNASWVYYSVDMCTPPNPTINPSHGVKPEIYTSEANAHEIGRNSLYIPPEQPPAELEGSAAVQDEKRGI</sequence>
<protein>
    <submittedName>
        <fullName evidence="3">Uncharacterized protein</fullName>
    </submittedName>
</protein>
<feature type="region of interest" description="Disordered" evidence="1">
    <location>
        <begin position="165"/>
        <end position="186"/>
    </location>
</feature>
<organism evidence="3 4">
    <name type="scientific">Cochliobolus sativus</name>
    <name type="common">Common root rot and spot blotch fungus</name>
    <name type="synonym">Bipolaris sorokiniana</name>
    <dbReference type="NCBI Taxonomy" id="45130"/>
    <lineage>
        <taxon>Eukaryota</taxon>
        <taxon>Fungi</taxon>
        <taxon>Dikarya</taxon>
        <taxon>Ascomycota</taxon>
        <taxon>Pezizomycotina</taxon>
        <taxon>Dothideomycetes</taxon>
        <taxon>Pleosporomycetidae</taxon>
        <taxon>Pleosporales</taxon>
        <taxon>Pleosporineae</taxon>
        <taxon>Pleosporaceae</taxon>
        <taxon>Bipolaris</taxon>
    </lineage>
</organism>
<evidence type="ECO:0000313" key="4">
    <source>
        <dbReference type="Proteomes" id="UP000624244"/>
    </source>
</evidence>
<accession>A0A8H5Z7Z8</accession>
<comment type="caution">
    <text evidence="3">The sequence shown here is derived from an EMBL/GenBank/DDBJ whole genome shotgun (WGS) entry which is preliminary data.</text>
</comment>
<reference evidence="3" key="1">
    <citation type="submission" date="2019-11" db="EMBL/GenBank/DDBJ databases">
        <title>Bipolaris sorokiniana Genome sequencing.</title>
        <authorList>
            <person name="Wang H."/>
        </authorList>
    </citation>
    <scope>NUCLEOTIDE SEQUENCE</scope>
</reference>
<name>A0A8H5Z7Z8_COCSA</name>
<feature type="signal peptide" evidence="2">
    <location>
        <begin position="1"/>
        <end position="26"/>
    </location>
</feature>